<name>A0ABS1K5D1_9MICC</name>
<accession>A0ABS1K5D1</accession>
<organism evidence="1 2">
    <name type="scientific">Sinomonas cellulolyticus</name>
    <dbReference type="NCBI Taxonomy" id="2801916"/>
    <lineage>
        <taxon>Bacteria</taxon>
        <taxon>Bacillati</taxon>
        <taxon>Actinomycetota</taxon>
        <taxon>Actinomycetes</taxon>
        <taxon>Micrococcales</taxon>
        <taxon>Micrococcaceae</taxon>
        <taxon>Sinomonas</taxon>
    </lineage>
</organism>
<reference evidence="1 2" key="1">
    <citation type="submission" date="2021-01" db="EMBL/GenBank/DDBJ databases">
        <title>Genome public.</title>
        <authorList>
            <person name="Liu C."/>
            <person name="Sun Q."/>
        </authorList>
    </citation>
    <scope>NUCLEOTIDE SEQUENCE [LARGE SCALE GENOMIC DNA]</scope>
    <source>
        <strain evidence="1 2">JC656</strain>
    </source>
</reference>
<evidence type="ECO:0000313" key="1">
    <source>
        <dbReference type="EMBL" id="MBL0706850.1"/>
    </source>
</evidence>
<keyword evidence="2" id="KW-1185">Reference proteome</keyword>
<evidence type="ECO:0000313" key="2">
    <source>
        <dbReference type="Proteomes" id="UP000639051"/>
    </source>
</evidence>
<dbReference type="RefSeq" id="WP_189694135.1">
    <property type="nucleotide sequence ID" value="NZ_JAERRC010000036.1"/>
</dbReference>
<sequence length="279" mass="30132">MVAYGDSAIAHLAEVDLAETVTNLSRVRAQNRARLANSALTRAFLNAAMSLSEDLFAGDDDLTEGVPQSLAHLSRPRVVGRAQKDYPDLVPTEAKFRDRWAGQQDFIDDFIAYALVVRRVNLGAAIEQISRESSAGEDLPAALHRIAYAGALLVLQLPGFRLQLLTIASASAHPLVSRALKDMYAQVTQAWFGLYERVLASAGLALRRDVTAEEFSIMLEALGEGLGLRLLADLEEPLVDHGERRSLLGKAALGLILGFMDDGDGLGVEDAVASRLGRL</sequence>
<protein>
    <submittedName>
        <fullName evidence="1">Uncharacterized protein</fullName>
    </submittedName>
</protein>
<comment type="caution">
    <text evidence="1">The sequence shown here is derived from an EMBL/GenBank/DDBJ whole genome shotgun (WGS) entry which is preliminary data.</text>
</comment>
<dbReference type="Proteomes" id="UP000639051">
    <property type="component" value="Unassembled WGS sequence"/>
</dbReference>
<proteinExistence type="predicted"/>
<gene>
    <name evidence="1" type="ORF">JJE72_15240</name>
</gene>
<dbReference type="EMBL" id="JAERRC010000036">
    <property type="protein sequence ID" value="MBL0706850.1"/>
    <property type="molecule type" value="Genomic_DNA"/>
</dbReference>